<dbReference type="EMBL" id="KZ772828">
    <property type="protein sequence ID" value="PTQ28642.1"/>
    <property type="molecule type" value="Genomic_DNA"/>
</dbReference>
<evidence type="ECO:0000313" key="2">
    <source>
        <dbReference type="Proteomes" id="UP000244005"/>
    </source>
</evidence>
<sequence length="145" mass="16223">MVVRLPPSDLTTDAKSLEMHHEDVDDALPGDDVGFNDGAVTNPKRGFVVSYSKYESAKEDSSSRTMTANSSIGTHRDLVRSSGRSDCWRSMEMLLCEDYCNQALKIALKVENFPEYSPLGRFSGRNMRYPVVVGVIKPVKKKYLI</sequence>
<dbReference type="PANTHER" id="PTHR44830:SF1">
    <property type="entry name" value="TR-TYPE G DOMAIN-CONTAINING PROTEIN"/>
    <property type="match status" value="1"/>
</dbReference>
<dbReference type="PANTHER" id="PTHR44830">
    <property type="entry name" value="ELONGATION FACTOR 1 ALPHA"/>
    <property type="match status" value="1"/>
</dbReference>
<evidence type="ECO:0000313" key="1">
    <source>
        <dbReference type="EMBL" id="PTQ28642.1"/>
    </source>
</evidence>
<dbReference type="Gene3D" id="2.40.30.10">
    <property type="entry name" value="Translation factors"/>
    <property type="match status" value="1"/>
</dbReference>
<protein>
    <submittedName>
        <fullName evidence="1">Uncharacterized protein</fullName>
    </submittedName>
</protein>
<dbReference type="AlphaFoldDB" id="A0A2R6W4B6"/>
<dbReference type="OrthoDB" id="342024at2759"/>
<dbReference type="InterPro" id="IPR009000">
    <property type="entry name" value="Transl_B-barrel_sf"/>
</dbReference>
<gene>
    <name evidence="1" type="ORF">MARPO_0158s0021</name>
</gene>
<reference evidence="2" key="1">
    <citation type="journal article" date="2017" name="Cell">
        <title>Insights into land plant evolution garnered from the Marchantia polymorpha genome.</title>
        <authorList>
            <person name="Bowman J.L."/>
            <person name="Kohchi T."/>
            <person name="Yamato K.T."/>
            <person name="Jenkins J."/>
            <person name="Shu S."/>
            <person name="Ishizaki K."/>
            <person name="Yamaoka S."/>
            <person name="Nishihama R."/>
            <person name="Nakamura Y."/>
            <person name="Berger F."/>
            <person name="Adam C."/>
            <person name="Aki S.S."/>
            <person name="Althoff F."/>
            <person name="Araki T."/>
            <person name="Arteaga-Vazquez M.A."/>
            <person name="Balasubrmanian S."/>
            <person name="Barry K."/>
            <person name="Bauer D."/>
            <person name="Boehm C.R."/>
            <person name="Briginshaw L."/>
            <person name="Caballero-Perez J."/>
            <person name="Catarino B."/>
            <person name="Chen F."/>
            <person name="Chiyoda S."/>
            <person name="Chovatia M."/>
            <person name="Davies K.M."/>
            <person name="Delmans M."/>
            <person name="Demura T."/>
            <person name="Dierschke T."/>
            <person name="Dolan L."/>
            <person name="Dorantes-Acosta A.E."/>
            <person name="Eklund D.M."/>
            <person name="Florent S.N."/>
            <person name="Flores-Sandoval E."/>
            <person name="Fujiyama A."/>
            <person name="Fukuzawa H."/>
            <person name="Galik B."/>
            <person name="Grimanelli D."/>
            <person name="Grimwood J."/>
            <person name="Grossniklaus U."/>
            <person name="Hamada T."/>
            <person name="Haseloff J."/>
            <person name="Hetherington A.J."/>
            <person name="Higo A."/>
            <person name="Hirakawa Y."/>
            <person name="Hundley H.N."/>
            <person name="Ikeda Y."/>
            <person name="Inoue K."/>
            <person name="Inoue S.I."/>
            <person name="Ishida S."/>
            <person name="Jia Q."/>
            <person name="Kakita M."/>
            <person name="Kanazawa T."/>
            <person name="Kawai Y."/>
            <person name="Kawashima T."/>
            <person name="Kennedy M."/>
            <person name="Kinose K."/>
            <person name="Kinoshita T."/>
            <person name="Kohara Y."/>
            <person name="Koide E."/>
            <person name="Komatsu K."/>
            <person name="Kopischke S."/>
            <person name="Kubo M."/>
            <person name="Kyozuka J."/>
            <person name="Lagercrantz U."/>
            <person name="Lin S.S."/>
            <person name="Lindquist E."/>
            <person name="Lipzen A.M."/>
            <person name="Lu C.W."/>
            <person name="De Luna E."/>
            <person name="Martienssen R.A."/>
            <person name="Minamino N."/>
            <person name="Mizutani M."/>
            <person name="Mizutani M."/>
            <person name="Mochizuki N."/>
            <person name="Monte I."/>
            <person name="Mosher R."/>
            <person name="Nagasaki H."/>
            <person name="Nakagami H."/>
            <person name="Naramoto S."/>
            <person name="Nishitani K."/>
            <person name="Ohtani M."/>
            <person name="Okamoto T."/>
            <person name="Okumura M."/>
            <person name="Phillips J."/>
            <person name="Pollak B."/>
            <person name="Reinders A."/>
            <person name="Rovekamp M."/>
            <person name="Sano R."/>
            <person name="Sawa S."/>
            <person name="Schmid M.W."/>
            <person name="Shirakawa M."/>
            <person name="Solano R."/>
            <person name="Spunde A."/>
            <person name="Suetsugu N."/>
            <person name="Sugano S."/>
            <person name="Sugiyama A."/>
            <person name="Sun R."/>
            <person name="Suzuki Y."/>
            <person name="Takenaka M."/>
            <person name="Takezawa D."/>
            <person name="Tomogane H."/>
            <person name="Tsuzuki M."/>
            <person name="Ueda T."/>
            <person name="Umeda M."/>
            <person name="Ward J.M."/>
            <person name="Watanabe Y."/>
            <person name="Yazaki K."/>
            <person name="Yokoyama R."/>
            <person name="Yoshitake Y."/>
            <person name="Yotsui I."/>
            <person name="Zachgo S."/>
            <person name="Schmutz J."/>
        </authorList>
    </citation>
    <scope>NUCLEOTIDE SEQUENCE [LARGE SCALE GENOMIC DNA]</scope>
    <source>
        <strain evidence="2">Tak-1</strain>
    </source>
</reference>
<proteinExistence type="predicted"/>
<dbReference type="Proteomes" id="UP000244005">
    <property type="component" value="Unassembled WGS sequence"/>
</dbReference>
<name>A0A2R6W4B6_MARPO</name>
<accession>A0A2R6W4B6</accession>
<organism evidence="1 2">
    <name type="scientific">Marchantia polymorpha</name>
    <name type="common">Common liverwort</name>
    <name type="synonym">Marchantia aquatica</name>
    <dbReference type="NCBI Taxonomy" id="3197"/>
    <lineage>
        <taxon>Eukaryota</taxon>
        <taxon>Viridiplantae</taxon>
        <taxon>Streptophyta</taxon>
        <taxon>Embryophyta</taxon>
        <taxon>Marchantiophyta</taxon>
        <taxon>Marchantiopsida</taxon>
        <taxon>Marchantiidae</taxon>
        <taxon>Marchantiales</taxon>
        <taxon>Marchantiaceae</taxon>
        <taxon>Marchantia</taxon>
    </lineage>
</organism>
<dbReference type="SUPFAM" id="SSF50447">
    <property type="entry name" value="Translation proteins"/>
    <property type="match status" value="1"/>
</dbReference>
<keyword evidence="2" id="KW-1185">Reference proteome</keyword>